<dbReference type="AlphaFoldDB" id="A0A1T4K760"/>
<organism evidence="4 5">
    <name type="scientific">Trichlorobacter thiogenes</name>
    <dbReference type="NCBI Taxonomy" id="115783"/>
    <lineage>
        <taxon>Bacteria</taxon>
        <taxon>Pseudomonadati</taxon>
        <taxon>Thermodesulfobacteriota</taxon>
        <taxon>Desulfuromonadia</taxon>
        <taxon>Geobacterales</taxon>
        <taxon>Geobacteraceae</taxon>
        <taxon>Trichlorobacter</taxon>
    </lineage>
</organism>
<dbReference type="OrthoDB" id="9788959at2"/>
<dbReference type="Gene3D" id="3.40.50.620">
    <property type="entry name" value="HUPs"/>
    <property type="match status" value="1"/>
</dbReference>
<accession>A0A1T4K760</accession>
<dbReference type="STRING" id="115783.SAMN02745119_00368"/>
<protein>
    <recommendedName>
        <fullName evidence="2">Universal stress protein</fullName>
    </recommendedName>
</protein>
<evidence type="ECO:0000313" key="4">
    <source>
        <dbReference type="EMBL" id="SJZ38256.1"/>
    </source>
</evidence>
<dbReference type="InterPro" id="IPR006016">
    <property type="entry name" value="UspA"/>
</dbReference>
<evidence type="ECO:0000256" key="1">
    <source>
        <dbReference type="ARBA" id="ARBA00008791"/>
    </source>
</evidence>
<evidence type="ECO:0000313" key="5">
    <source>
        <dbReference type="Proteomes" id="UP000190102"/>
    </source>
</evidence>
<dbReference type="Pfam" id="PF00582">
    <property type="entry name" value="Usp"/>
    <property type="match status" value="1"/>
</dbReference>
<sequence>MKRFEKILLAIDFSDYSEVACEYALTLAKSFNSSLLVLHVINEPVDLRGFYVPHISFEQLEQEIETGAVKMLETFCTENIKEFSAFETSVVAGVPYEEIIRVATEQEISLIVIGTHGRTGLDHLIFGSTAERVVRSAPCPVMTIRLPVTP</sequence>
<dbReference type="RefSeq" id="WP_078788661.1">
    <property type="nucleotide sequence ID" value="NZ_FUWR01000001.1"/>
</dbReference>
<dbReference type="EMBL" id="FUWR01000001">
    <property type="protein sequence ID" value="SJZ38256.1"/>
    <property type="molecule type" value="Genomic_DNA"/>
</dbReference>
<keyword evidence="5" id="KW-1185">Reference proteome</keyword>
<dbReference type="InterPro" id="IPR014729">
    <property type="entry name" value="Rossmann-like_a/b/a_fold"/>
</dbReference>
<feature type="domain" description="UspA" evidence="3">
    <location>
        <begin position="4"/>
        <end position="145"/>
    </location>
</feature>
<dbReference type="GO" id="GO:0005737">
    <property type="term" value="C:cytoplasm"/>
    <property type="evidence" value="ECO:0007669"/>
    <property type="project" value="UniProtKB-SubCell"/>
</dbReference>
<reference evidence="5" key="1">
    <citation type="submission" date="2017-02" db="EMBL/GenBank/DDBJ databases">
        <authorList>
            <person name="Varghese N."/>
            <person name="Submissions S."/>
        </authorList>
    </citation>
    <scope>NUCLEOTIDE SEQUENCE [LARGE SCALE GENOMIC DNA]</scope>
    <source>
        <strain evidence="5">ATCC BAA-34</strain>
    </source>
</reference>
<comment type="subcellular location">
    <subcellularLocation>
        <location evidence="2">Cytoplasm</location>
    </subcellularLocation>
</comment>
<dbReference type="PANTHER" id="PTHR46268:SF22">
    <property type="entry name" value="SENSOR PROTEIN KDPD-RELATED"/>
    <property type="match status" value="1"/>
</dbReference>
<dbReference type="PIRSF" id="PIRSF006276">
    <property type="entry name" value="UspA"/>
    <property type="match status" value="1"/>
</dbReference>
<keyword evidence="2" id="KW-0963">Cytoplasm</keyword>
<dbReference type="SUPFAM" id="SSF52402">
    <property type="entry name" value="Adenine nucleotide alpha hydrolases-like"/>
    <property type="match status" value="1"/>
</dbReference>
<evidence type="ECO:0000259" key="3">
    <source>
        <dbReference type="Pfam" id="PF00582"/>
    </source>
</evidence>
<dbReference type="InterPro" id="IPR006015">
    <property type="entry name" value="Universal_stress_UspA"/>
</dbReference>
<evidence type="ECO:0000256" key="2">
    <source>
        <dbReference type="PIRNR" id="PIRNR006276"/>
    </source>
</evidence>
<comment type="similarity">
    <text evidence="1 2">Belongs to the universal stress protein A family.</text>
</comment>
<gene>
    <name evidence="4" type="ORF">SAMN02745119_00368</name>
</gene>
<name>A0A1T4K760_9BACT</name>
<dbReference type="PANTHER" id="PTHR46268">
    <property type="entry name" value="STRESS RESPONSE PROTEIN NHAX"/>
    <property type="match status" value="1"/>
</dbReference>
<proteinExistence type="inferred from homology"/>
<dbReference type="PRINTS" id="PR01438">
    <property type="entry name" value="UNVRSLSTRESS"/>
</dbReference>
<dbReference type="Proteomes" id="UP000190102">
    <property type="component" value="Unassembled WGS sequence"/>
</dbReference>
<dbReference type="CDD" id="cd00293">
    <property type="entry name" value="USP-like"/>
    <property type="match status" value="1"/>
</dbReference>